<dbReference type="Proteomes" id="UP001187531">
    <property type="component" value="Unassembled WGS sequence"/>
</dbReference>
<sequence>MTERRVTRNAWSRNKSCLALKRDFEEESTSEEEIEIDLSECIEEVRAKKRCETNEQETMIENEYVSTVIAASSADEEAEKDPKGTEENKKADDVDVGHFLATPVGTCDPKSIWMSRQVGRPKASRYINNPARRRLQELQRVVKLKEKRRISEARKRVTGTVDEQGVEAGTEKLTRKGEFRSKVELTKYYRNDVYTFEEVTAILQKIEDEHGVKFNKVGHSTSFKSALEEYVEKYGDKICQRQRLVYQSSTAFPIKYFGNPYLVLEESIHLCEYGMGRKYKAEPKAKVVEGAEVKPSCKSKKRSCTAEVCIRKLLVFRKIHIPENTEYQRNLASKRVRDILKGWAKLGKKVEMLRKSLGAEIVYICWCPREEAHDQVHPMKEERVKPVHPDIIAYIRKMTESGITLGSQMMICVDRFVRQNFPEAVLPENFGKRPYWPEIKKIRNVMESWMTKKKIARTPRTRSLLRDRRSYRPTDLNDSEIQKRADRSINISGDVWLDEYGEFCYEIENQQPNEVVVTTEDGERNEVVTDIVVEELEDFYEEYYVEGGGEEVVEEELVCAEVLEEEKEGETTDHVDVLQILRQRKNDPSGYERRVVQAQETLRELTERLSTLSYSVNEVTSLEFAQRFLIDAIELLEENLECKEKTSDNVDHEAFYVSFSDQNDSNKAITEMVNETNVSTVTSTSSVVKIEEPVYHNVPTCDN</sequence>
<comment type="caution">
    <text evidence="2">The sequence shown here is derived from an EMBL/GenBank/DDBJ whole genome shotgun (WGS) entry which is preliminary data.</text>
</comment>
<evidence type="ECO:0000313" key="2">
    <source>
        <dbReference type="EMBL" id="KAK2709842.1"/>
    </source>
</evidence>
<proteinExistence type="predicted"/>
<feature type="region of interest" description="Disordered" evidence="1">
    <location>
        <begin position="71"/>
        <end position="91"/>
    </location>
</feature>
<evidence type="ECO:0000313" key="3">
    <source>
        <dbReference type="Proteomes" id="UP001187531"/>
    </source>
</evidence>
<dbReference type="InterPro" id="IPR029309">
    <property type="entry name" value="CaRF"/>
</dbReference>
<evidence type="ECO:0000256" key="1">
    <source>
        <dbReference type="SAM" id="MobiDB-lite"/>
    </source>
</evidence>
<dbReference type="EMBL" id="JAVRJZ010000017">
    <property type="protein sequence ID" value="KAK2709842.1"/>
    <property type="molecule type" value="Genomic_DNA"/>
</dbReference>
<organism evidence="2 3">
    <name type="scientific">Artemia franciscana</name>
    <name type="common">Brine shrimp</name>
    <name type="synonym">Artemia sanfranciscana</name>
    <dbReference type="NCBI Taxonomy" id="6661"/>
    <lineage>
        <taxon>Eukaryota</taxon>
        <taxon>Metazoa</taxon>
        <taxon>Ecdysozoa</taxon>
        <taxon>Arthropoda</taxon>
        <taxon>Crustacea</taxon>
        <taxon>Branchiopoda</taxon>
        <taxon>Anostraca</taxon>
        <taxon>Artemiidae</taxon>
        <taxon>Artemia</taxon>
    </lineage>
</organism>
<dbReference type="PANTHER" id="PTHR47456:SF1">
    <property type="entry name" value="PHD-TYPE DOMAIN-CONTAINING PROTEIN"/>
    <property type="match status" value="1"/>
</dbReference>
<protein>
    <submittedName>
        <fullName evidence="2">Uncharacterized protein</fullName>
    </submittedName>
</protein>
<dbReference type="PANTHER" id="PTHR47456">
    <property type="entry name" value="PHD-TYPE DOMAIN-CONTAINING PROTEIN"/>
    <property type="match status" value="1"/>
</dbReference>
<gene>
    <name evidence="2" type="ORF">QYM36_013499</name>
</gene>
<reference evidence="2" key="1">
    <citation type="submission" date="2023-07" db="EMBL/GenBank/DDBJ databases">
        <title>Chromosome-level genome assembly of Artemia franciscana.</title>
        <authorList>
            <person name="Jo E."/>
        </authorList>
    </citation>
    <scope>NUCLEOTIDE SEQUENCE</scope>
    <source>
        <tissue evidence="2">Whole body</tissue>
    </source>
</reference>
<accession>A0AA88KYU6</accession>
<name>A0AA88KYU6_ARTSF</name>
<dbReference type="AlphaFoldDB" id="A0AA88KYU6"/>
<dbReference type="GO" id="GO:0003700">
    <property type="term" value="F:DNA-binding transcription factor activity"/>
    <property type="evidence" value="ECO:0007669"/>
    <property type="project" value="InterPro"/>
</dbReference>
<feature type="compositionally biased region" description="Basic and acidic residues" evidence="1">
    <location>
        <begin position="80"/>
        <end position="91"/>
    </location>
</feature>
<keyword evidence="3" id="KW-1185">Reference proteome</keyword>
<dbReference type="Pfam" id="PF15299">
    <property type="entry name" value="ALS2CR8"/>
    <property type="match status" value="1"/>
</dbReference>